<feature type="transmembrane region" description="Helical" evidence="5">
    <location>
        <begin position="21"/>
        <end position="43"/>
    </location>
</feature>
<keyword evidence="4 5" id="KW-0472">Membrane</keyword>
<feature type="transmembrane region" description="Helical" evidence="5">
    <location>
        <begin position="339"/>
        <end position="360"/>
    </location>
</feature>
<feature type="transmembrane region" description="Helical" evidence="5">
    <location>
        <begin position="181"/>
        <end position="200"/>
    </location>
</feature>
<evidence type="ECO:0000313" key="6">
    <source>
        <dbReference type="EMBL" id="ELI8101754.1"/>
    </source>
</evidence>
<feature type="transmembrane region" description="Helical" evidence="5">
    <location>
        <begin position="267"/>
        <end position="284"/>
    </location>
</feature>
<feature type="transmembrane region" description="Helical" evidence="5">
    <location>
        <begin position="367"/>
        <end position="387"/>
    </location>
</feature>
<feature type="transmembrane region" description="Helical" evidence="5">
    <location>
        <begin position="228"/>
        <end position="247"/>
    </location>
</feature>
<feature type="transmembrane region" description="Helical" evidence="5">
    <location>
        <begin position="55"/>
        <end position="78"/>
    </location>
</feature>
<accession>A0AAD2Z813</accession>
<feature type="transmembrane region" description="Helical" evidence="5">
    <location>
        <begin position="393"/>
        <end position="414"/>
    </location>
</feature>
<dbReference type="EMBL" id="ABNAVX010000006">
    <property type="protein sequence ID" value="ELI8101754.1"/>
    <property type="molecule type" value="Genomic_DNA"/>
</dbReference>
<feature type="transmembrane region" description="Helical" evidence="5">
    <location>
        <begin position="123"/>
        <end position="144"/>
    </location>
</feature>
<dbReference type="AlphaFoldDB" id="A0AAD2Z813"/>
<comment type="subcellular location">
    <subcellularLocation>
        <location evidence="1">Membrane</location>
        <topology evidence="1">Multi-pass membrane protein</topology>
    </subcellularLocation>
</comment>
<dbReference type="Pfam" id="PF01943">
    <property type="entry name" value="Polysacc_synt"/>
    <property type="match status" value="1"/>
</dbReference>
<dbReference type="Proteomes" id="UP001182355">
    <property type="component" value="Unassembled WGS sequence"/>
</dbReference>
<reference evidence="6" key="1">
    <citation type="submission" date="2023-02" db="EMBL/GenBank/DDBJ databases">
        <authorList>
            <person name="Ashton P.M."/>
            <person name="Dallman T."/>
            <person name="Nair S."/>
            <person name="De Pinna E."/>
            <person name="Peters T."/>
            <person name="Grant K."/>
        </authorList>
    </citation>
    <scope>NUCLEOTIDE SEQUENCE</scope>
    <source>
        <strain evidence="6">01103883</strain>
    </source>
</reference>
<keyword evidence="2 5" id="KW-0812">Transmembrane</keyword>
<keyword evidence="3 5" id="KW-1133">Transmembrane helix</keyword>
<comment type="caution">
    <text evidence="6">The sequence shown here is derived from an EMBL/GenBank/DDBJ whole genome shotgun (WGS) entry which is preliminary data.</text>
</comment>
<protein>
    <submittedName>
        <fullName evidence="6">Flippase</fullName>
    </submittedName>
</protein>
<evidence type="ECO:0000256" key="2">
    <source>
        <dbReference type="ARBA" id="ARBA00022692"/>
    </source>
</evidence>
<dbReference type="InterPro" id="IPR002797">
    <property type="entry name" value="Polysacc_synth"/>
</dbReference>
<feature type="transmembrane region" description="Helical" evidence="5">
    <location>
        <begin position="156"/>
        <end position="175"/>
    </location>
</feature>
<organism evidence="6 7">
    <name type="scientific">Yersinia enterocolitica</name>
    <dbReference type="NCBI Taxonomy" id="630"/>
    <lineage>
        <taxon>Bacteria</taxon>
        <taxon>Pseudomonadati</taxon>
        <taxon>Pseudomonadota</taxon>
        <taxon>Gammaproteobacteria</taxon>
        <taxon>Enterobacterales</taxon>
        <taxon>Yersiniaceae</taxon>
        <taxon>Yersinia</taxon>
    </lineage>
</organism>
<evidence type="ECO:0000256" key="1">
    <source>
        <dbReference type="ARBA" id="ARBA00004141"/>
    </source>
</evidence>
<evidence type="ECO:0000313" key="7">
    <source>
        <dbReference type="Proteomes" id="UP001182355"/>
    </source>
</evidence>
<dbReference type="PANTHER" id="PTHR43424:SF1">
    <property type="entry name" value="LOCUS PUTATIVE PROTEIN 1-RELATED"/>
    <property type="match status" value="1"/>
</dbReference>
<feature type="transmembrane region" description="Helical" evidence="5">
    <location>
        <begin position="90"/>
        <end position="117"/>
    </location>
</feature>
<dbReference type="CDD" id="cd13128">
    <property type="entry name" value="MATE_Wzx_like"/>
    <property type="match status" value="1"/>
</dbReference>
<dbReference type="PANTHER" id="PTHR43424">
    <property type="entry name" value="LOCUS PUTATIVE PROTEIN 1-RELATED"/>
    <property type="match status" value="1"/>
</dbReference>
<dbReference type="GO" id="GO:0016020">
    <property type="term" value="C:membrane"/>
    <property type="evidence" value="ECO:0007669"/>
    <property type="project" value="UniProtKB-SubCell"/>
</dbReference>
<proteinExistence type="predicted"/>
<evidence type="ECO:0000256" key="3">
    <source>
        <dbReference type="ARBA" id="ARBA00022989"/>
    </source>
</evidence>
<gene>
    <name evidence="6" type="ORF">RSF11_001449</name>
</gene>
<dbReference type="RefSeq" id="WP_050162431.1">
    <property type="nucleotide sequence ID" value="NZ_CHYV01000003.1"/>
</dbReference>
<sequence length="429" mass="49114">MIKNTYEKILLNKPLNKALRNSGWLIFDKIASLTIGLWVGILLAKYLGPSNYGQIVYAVTYVTFFQTISILGLDSIVVRDLSNGVEKCSAIISTIFTARFLMSMVCLIIAVSLAYNIMPDKRLILSIISLNILFSVGSVFDLWFQSQSKSRLTICAKLISYIFCALVKVFMIYLHVELLNFSIIIVIEVLLYSSILYFLMNKNYSEIKVSLSINSVYLKSALKESWPLMLSAFSVVIFMKSNILFIQHMMGDNYVGIYSVGANLAELTYFFPAIIVTSFLPILAKLKEKNISEYHLFFHRLMFFMWWGSIFIVIIFGGIGYFLIPYIYGIKFEQSKYIFIIHVITLIPVCVANAQYIWIINERRSKMFLVQTLTCAFLAITLNYFLIRKLGLIGAPVATLISQFFQCLILISFLSKNLFKITIQSLLWK</sequence>
<feature type="transmembrane region" description="Helical" evidence="5">
    <location>
        <begin position="304"/>
        <end position="327"/>
    </location>
</feature>
<name>A0AAD2Z813_YEREN</name>
<dbReference type="InterPro" id="IPR052556">
    <property type="entry name" value="PolySynth_Transporter"/>
</dbReference>
<evidence type="ECO:0000256" key="4">
    <source>
        <dbReference type="ARBA" id="ARBA00023136"/>
    </source>
</evidence>
<evidence type="ECO:0000256" key="5">
    <source>
        <dbReference type="SAM" id="Phobius"/>
    </source>
</evidence>